<feature type="transmembrane region" description="Helical" evidence="7">
    <location>
        <begin position="293"/>
        <end position="316"/>
    </location>
</feature>
<accession>A0ABW0M2X0</accession>
<dbReference type="InterPro" id="IPR050189">
    <property type="entry name" value="MFS_Efflux_Transporters"/>
</dbReference>
<proteinExistence type="predicted"/>
<feature type="transmembrane region" description="Helical" evidence="7">
    <location>
        <begin position="269"/>
        <end position="287"/>
    </location>
</feature>
<gene>
    <name evidence="9" type="ORF">ACFPPD_24845</name>
</gene>
<name>A0ABW0M2X0_9BACL</name>
<dbReference type="SUPFAM" id="SSF103473">
    <property type="entry name" value="MFS general substrate transporter"/>
    <property type="match status" value="1"/>
</dbReference>
<feature type="transmembrane region" description="Helical" evidence="7">
    <location>
        <begin position="360"/>
        <end position="384"/>
    </location>
</feature>
<dbReference type="InterPro" id="IPR011701">
    <property type="entry name" value="MFS"/>
</dbReference>
<keyword evidence="3" id="KW-1003">Cell membrane</keyword>
<comment type="caution">
    <text evidence="9">The sequence shown here is derived from an EMBL/GenBank/DDBJ whole genome shotgun (WGS) entry which is preliminary data.</text>
</comment>
<evidence type="ECO:0000256" key="4">
    <source>
        <dbReference type="ARBA" id="ARBA00022692"/>
    </source>
</evidence>
<comment type="subcellular location">
    <subcellularLocation>
        <location evidence="1">Cell membrane</location>
        <topology evidence="1">Multi-pass membrane protein</topology>
    </subcellularLocation>
</comment>
<dbReference type="CDD" id="cd17324">
    <property type="entry name" value="MFS_NepI_like"/>
    <property type="match status" value="1"/>
</dbReference>
<feature type="transmembrane region" description="Helical" evidence="7">
    <location>
        <begin position="72"/>
        <end position="93"/>
    </location>
</feature>
<keyword evidence="5 7" id="KW-1133">Transmembrane helix</keyword>
<dbReference type="Pfam" id="PF07690">
    <property type="entry name" value="MFS_1"/>
    <property type="match status" value="1"/>
</dbReference>
<reference evidence="10" key="1">
    <citation type="journal article" date="2019" name="Int. J. Syst. Evol. Microbiol.">
        <title>The Global Catalogue of Microorganisms (GCM) 10K type strain sequencing project: providing services to taxonomists for standard genome sequencing and annotation.</title>
        <authorList>
            <consortium name="The Broad Institute Genomics Platform"/>
            <consortium name="The Broad Institute Genome Sequencing Center for Infectious Disease"/>
            <person name="Wu L."/>
            <person name="Ma J."/>
        </authorList>
    </citation>
    <scope>NUCLEOTIDE SEQUENCE [LARGE SCALE GENOMIC DNA]</scope>
    <source>
        <strain evidence="10">CCUG 57113</strain>
    </source>
</reference>
<evidence type="ECO:0000313" key="10">
    <source>
        <dbReference type="Proteomes" id="UP001596105"/>
    </source>
</evidence>
<dbReference type="Proteomes" id="UP001596105">
    <property type="component" value="Unassembled WGS sequence"/>
</dbReference>
<dbReference type="PANTHER" id="PTHR43124">
    <property type="entry name" value="PURINE EFFLUX PUMP PBUE"/>
    <property type="match status" value="1"/>
</dbReference>
<evidence type="ECO:0000256" key="1">
    <source>
        <dbReference type="ARBA" id="ARBA00004651"/>
    </source>
</evidence>
<evidence type="ECO:0000256" key="6">
    <source>
        <dbReference type="ARBA" id="ARBA00023136"/>
    </source>
</evidence>
<feature type="transmembrane region" description="Helical" evidence="7">
    <location>
        <begin position="203"/>
        <end position="224"/>
    </location>
</feature>
<evidence type="ECO:0000256" key="5">
    <source>
        <dbReference type="ARBA" id="ARBA00022989"/>
    </source>
</evidence>
<feature type="transmembrane region" description="Helical" evidence="7">
    <location>
        <begin position="158"/>
        <end position="177"/>
    </location>
</feature>
<dbReference type="PROSITE" id="PS50850">
    <property type="entry name" value="MFS"/>
    <property type="match status" value="1"/>
</dbReference>
<feature type="transmembrane region" description="Helical" evidence="7">
    <location>
        <begin position="7"/>
        <end position="28"/>
    </location>
</feature>
<dbReference type="RefSeq" id="WP_209747080.1">
    <property type="nucleotide sequence ID" value="NZ_JBHSMH010000113.1"/>
</dbReference>
<dbReference type="EMBL" id="JBHSMH010000113">
    <property type="protein sequence ID" value="MFC5471910.1"/>
    <property type="molecule type" value="Genomic_DNA"/>
</dbReference>
<evidence type="ECO:0000256" key="7">
    <source>
        <dbReference type="SAM" id="Phobius"/>
    </source>
</evidence>
<keyword evidence="4 7" id="KW-0812">Transmembrane</keyword>
<dbReference type="InterPro" id="IPR036259">
    <property type="entry name" value="MFS_trans_sf"/>
</dbReference>
<feature type="transmembrane region" description="Helical" evidence="7">
    <location>
        <begin position="99"/>
        <end position="119"/>
    </location>
</feature>
<keyword evidence="10" id="KW-1185">Reference proteome</keyword>
<protein>
    <submittedName>
        <fullName evidence="9">MFS transporter</fullName>
    </submittedName>
</protein>
<dbReference type="Gene3D" id="1.20.1250.20">
    <property type="entry name" value="MFS general substrate transporter like domains"/>
    <property type="match status" value="1"/>
</dbReference>
<evidence type="ECO:0000313" key="9">
    <source>
        <dbReference type="EMBL" id="MFC5471910.1"/>
    </source>
</evidence>
<keyword evidence="6 7" id="KW-0472">Membrane</keyword>
<evidence type="ECO:0000256" key="3">
    <source>
        <dbReference type="ARBA" id="ARBA00022475"/>
    </source>
</evidence>
<feature type="transmembrane region" description="Helical" evidence="7">
    <location>
        <begin position="40"/>
        <end position="60"/>
    </location>
</feature>
<dbReference type="PANTHER" id="PTHR43124:SF10">
    <property type="entry name" value="PURINE EFFLUX PUMP PBUE"/>
    <property type="match status" value="1"/>
</dbReference>
<feature type="transmembrane region" description="Helical" evidence="7">
    <location>
        <begin position="131"/>
        <end position="152"/>
    </location>
</feature>
<dbReference type="InterPro" id="IPR020846">
    <property type="entry name" value="MFS_dom"/>
</dbReference>
<evidence type="ECO:0000256" key="2">
    <source>
        <dbReference type="ARBA" id="ARBA00022448"/>
    </source>
</evidence>
<sequence length="409" mass="42767">MTNSWKIYMLAIVSFLVGTSEFIIAGILDRVAEDIGVSVSAAGQLITVFSLAYAFGTPILMALTARVDRRNLMLAALSLFVVGNLVSFLFAGYASLMGARVLLALSTGTFVVVALTVAAKMAPEGKQGSAIATLVMGFSTALIVGVPIGRVIASQYDWKLIFAGIGLLGLLAMFAIWKTIPRSGGEEAVPLRRQVSLLRSPRIALALAVTFFWIFGYSVLYTYISPFLLEVTGMGERTVSIALFAFGIASLFGSKLGGYSTDRWGVGRTLFTGMTLHAGVLALLSVLSQSPALVFPLLMLWAFTAWSSGPTQQYYLITLAPESSGIMLSLNTSVLQLAMAAGAGIGGVAVDAISLSSVGWIGFVLVAVAAGLTAVSLGVSASYAKKLALRRARLADASAAASDLEASSV</sequence>
<feature type="domain" description="Major facilitator superfamily (MFS) profile" evidence="8">
    <location>
        <begin position="6"/>
        <end position="385"/>
    </location>
</feature>
<feature type="transmembrane region" description="Helical" evidence="7">
    <location>
        <begin position="239"/>
        <end position="257"/>
    </location>
</feature>
<organism evidence="9 10">
    <name type="scientific">Cohnella suwonensis</name>
    <dbReference type="NCBI Taxonomy" id="696072"/>
    <lineage>
        <taxon>Bacteria</taxon>
        <taxon>Bacillati</taxon>
        <taxon>Bacillota</taxon>
        <taxon>Bacilli</taxon>
        <taxon>Bacillales</taxon>
        <taxon>Paenibacillaceae</taxon>
        <taxon>Cohnella</taxon>
    </lineage>
</organism>
<keyword evidence="2" id="KW-0813">Transport</keyword>
<evidence type="ECO:0000259" key="8">
    <source>
        <dbReference type="PROSITE" id="PS50850"/>
    </source>
</evidence>
<feature type="transmembrane region" description="Helical" evidence="7">
    <location>
        <begin position="328"/>
        <end position="348"/>
    </location>
</feature>